<feature type="domain" description="YvlB/LiaX N-terminal" evidence="1">
    <location>
        <begin position="2"/>
        <end position="31"/>
    </location>
</feature>
<keyword evidence="3" id="KW-1185">Reference proteome</keyword>
<evidence type="ECO:0000313" key="3">
    <source>
        <dbReference type="Proteomes" id="UP000030364"/>
    </source>
</evidence>
<dbReference type="AlphaFoldDB" id="A0A0A2X9M7"/>
<sequence length="121" mass="13180">MEEKRKILEMVRAGEIGVEEALELLQALEGPGPRPSEGLLRVHVDARDGGKPVRIRVNLPLALADLLEAFLPEEAKATLRGKQVNLREVLALAREGAKGRLVEVQAEDPEDGPVHILVEVA</sequence>
<gene>
    <name evidence="2" type="ORF">THFILI_02240</name>
</gene>
<accession>A0A0A2X9M7</accession>
<comment type="caution">
    <text evidence="2">The sequence shown here is derived from an EMBL/GenBank/DDBJ whole genome shotgun (WGS) entry which is preliminary data.</text>
</comment>
<dbReference type="Proteomes" id="UP000030364">
    <property type="component" value="Unassembled WGS sequence"/>
</dbReference>
<protein>
    <recommendedName>
        <fullName evidence="1">YvlB/LiaX N-terminal domain-containing protein</fullName>
    </recommendedName>
</protein>
<name>A0A0A2X9M7_THEFI</name>
<dbReference type="PATRIC" id="fig|276.5.peg.1279"/>
<dbReference type="RefSeq" id="WP_038064265.1">
    <property type="nucleotide sequence ID" value="NZ_JPSL02000036.1"/>
</dbReference>
<dbReference type="InterPro" id="IPR053959">
    <property type="entry name" value="YvlB/LiaX_N"/>
</dbReference>
<evidence type="ECO:0000313" key="2">
    <source>
        <dbReference type="EMBL" id="KGQ21904.1"/>
    </source>
</evidence>
<dbReference type="Pfam" id="PF22746">
    <property type="entry name" value="SHOCT-like_DUF2089-C"/>
    <property type="match status" value="1"/>
</dbReference>
<evidence type="ECO:0000259" key="1">
    <source>
        <dbReference type="Pfam" id="PF22746"/>
    </source>
</evidence>
<dbReference type="OrthoDB" id="32749at2"/>
<reference evidence="2 3" key="1">
    <citation type="journal article" date="2015" name="Genome Announc.">
        <title>Draft Genome Sequence of the Thermophile Thermus filiformis ATCC 43280, Producer of Carotenoid-(Di)glucoside-Branched Fatty Acid (Di)esters and Source of Hyperthermostable Enzymes of Biotechnological Interest.</title>
        <authorList>
            <person name="Mandelli F."/>
            <person name="Oliveira Ramires B."/>
            <person name="Couger M.B."/>
            <person name="Paixao D.A."/>
            <person name="Camilo C.M."/>
            <person name="Polikarpov I."/>
            <person name="Prade R."/>
            <person name="Riano-Pachon D.M."/>
            <person name="Squina F.M."/>
        </authorList>
    </citation>
    <scope>NUCLEOTIDE SEQUENCE [LARGE SCALE GENOMIC DNA]</scope>
    <source>
        <strain evidence="2 3">ATCC 43280</strain>
    </source>
</reference>
<proteinExistence type="predicted"/>
<dbReference type="STRING" id="276.THFILI_02240"/>
<organism evidence="2 3">
    <name type="scientific">Thermus filiformis</name>
    <dbReference type="NCBI Taxonomy" id="276"/>
    <lineage>
        <taxon>Bacteria</taxon>
        <taxon>Thermotogati</taxon>
        <taxon>Deinococcota</taxon>
        <taxon>Deinococci</taxon>
        <taxon>Thermales</taxon>
        <taxon>Thermaceae</taxon>
        <taxon>Thermus</taxon>
    </lineage>
</organism>
<dbReference type="EMBL" id="JPSL02000036">
    <property type="protein sequence ID" value="KGQ21904.1"/>
    <property type="molecule type" value="Genomic_DNA"/>
</dbReference>